<feature type="transmembrane region" description="Helical" evidence="7">
    <location>
        <begin position="234"/>
        <end position="254"/>
    </location>
</feature>
<dbReference type="InterPro" id="IPR003593">
    <property type="entry name" value="AAA+_ATPase"/>
</dbReference>
<evidence type="ECO:0000313" key="10">
    <source>
        <dbReference type="EMBL" id="KRL25129.1"/>
    </source>
</evidence>
<evidence type="ECO:0000256" key="4">
    <source>
        <dbReference type="ARBA" id="ARBA00022840"/>
    </source>
</evidence>
<dbReference type="eggNOG" id="COG1132">
    <property type="taxonomic scope" value="Bacteria"/>
</dbReference>
<dbReference type="Gene3D" id="1.20.1560.10">
    <property type="entry name" value="ABC transporter type 1, transmembrane domain"/>
    <property type="match status" value="1"/>
</dbReference>
<evidence type="ECO:0000259" key="8">
    <source>
        <dbReference type="PROSITE" id="PS50893"/>
    </source>
</evidence>
<dbReference type="PANTHER" id="PTHR24221">
    <property type="entry name" value="ATP-BINDING CASSETTE SUB-FAMILY B"/>
    <property type="match status" value="1"/>
</dbReference>
<dbReference type="PROSITE" id="PS50893">
    <property type="entry name" value="ABC_TRANSPORTER_2"/>
    <property type="match status" value="1"/>
</dbReference>
<evidence type="ECO:0000259" key="9">
    <source>
        <dbReference type="PROSITE" id="PS50929"/>
    </source>
</evidence>
<evidence type="ECO:0000256" key="7">
    <source>
        <dbReference type="SAM" id="Phobius"/>
    </source>
</evidence>
<dbReference type="SUPFAM" id="SSF90123">
    <property type="entry name" value="ABC transporter transmembrane region"/>
    <property type="match status" value="1"/>
</dbReference>
<evidence type="ECO:0000256" key="6">
    <source>
        <dbReference type="ARBA" id="ARBA00023136"/>
    </source>
</evidence>
<comment type="subcellular location">
    <subcellularLocation>
        <location evidence="1">Cell membrane</location>
        <topology evidence="1">Multi-pass membrane protein</topology>
    </subcellularLocation>
</comment>
<dbReference type="CDD" id="cd03228">
    <property type="entry name" value="ABCC_MRP_Like"/>
    <property type="match status" value="1"/>
</dbReference>
<dbReference type="RefSeq" id="WP_025005783.1">
    <property type="nucleotide sequence ID" value="NZ_AZEL01000004.1"/>
</dbReference>
<dbReference type="GO" id="GO:0005886">
    <property type="term" value="C:plasma membrane"/>
    <property type="evidence" value="ECO:0007669"/>
    <property type="project" value="UniProtKB-SubCell"/>
</dbReference>
<dbReference type="AlphaFoldDB" id="A0A0R1NZX9"/>
<dbReference type="InterPro" id="IPR039421">
    <property type="entry name" value="Type_1_exporter"/>
</dbReference>
<keyword evidence="3" id="KW-0547">Nucleotide-binding</keyword>
<dbReference type="GO" id="GO:0005524">
    <property type="term" value="F:ATP binding"/>
    <property type="evidence" value="ECO:0007669"/>
    <property type="project" value="UniProtKB-KW"/>
</dbReference>
<evidence type="ECO:0000256" key="2">
    <source>
        <dbReference type="ARBA" id="ARBA00022692"/>
    </source>
</evidence>
<reference evidence="10 11" key="1">
    <citation type="journal article" date="2015" name="Genome Announc.">
        <title>Expanding the biotechnology potential of lactobacilli through comparative genomics of 213 strains and associated genera.</title>
        <authorList>
            <person name="Sun Z."/>
            <person name="Harris H.M."/>
            <person name="McCann A."/>
            <person name="Guo C."/>
            <person name="Argimon S."/>
            <person name="Zhang W."/>
            <person name="Yang X."/>
            <person name="Jeffery I.B."/>
            <person name="Cooney J.C."/>
            <person name="Kagawa T.F."/>
            <person name="Liu W."/>
            <person name="Song Y."/>
            <person name="Salvetti E."/>
            <person name="Wrobel A."/>
            <person name="Rasinkangas P."/>
            <person name="Parkhill J."/>
            <person name="Rea M.C."/>
            <person name="O'Sullivan O."/>
            <person name="Ritari J."/>
            <person name="Douillard F.P."/>
            <person name="Paul Ross R."/>
            <person name="Yang R."/>
            <person name="Briner A.E."/>
            <person name="Felis G.E."/>
            <person name="de Vos W.M."/>
            <person name="Barrangou R."/>
            <person name="Klaenhammer T.R."/>
            <person name="Caufield P.W."/>
            <person name="Cui Y."/>
            <person name="Zhang H."/>
            <person name="O'Toole P.W."/>
        </authorList>
    </citation>
    <scope>NUCLEOTIDE SEQUENCE [LARGE SCALE GENOMIC DNA]</scope>
    <source>
        <strain evidence="10 11">DSM 10532</strain>
    </source>
</reference>
<keyword evidence="5 7" id="KW-1133">Transmembrane helix</keyword>
<sequence>MSFKGFIKTNYFRFIYINVLSILAGVGAIGGGYVQMYWLTYVKDHNWSGVLWTVLILGIFYIFAQGLIYYIQYEVRVQEEEYNQKLRQKLFDHYFKDGKYHAIADVQNRITNDLNLVKDNYFEWYIIIPFYGTMFVAALVALITVHWSLFVASVILDIFAYYVPKLVQKKMERATDNLSKQNKMYLNTLSQWFSGLEEIRRYFAGIKLFKVQEQAADKVEQAHVKQTAAQQEMIILNGVCNIVMQIILMAMTASLITKGLIIFGAIMSVQNFAANISIGLRQMLQAISYMKSSHNLMNNISADTFEINVEKKHTTAAPATIATHDLALDFPNGESLRFPDLKINQGEKILLTGDSGAGKSTLFKLILGSIKPSKGKVEFKDKKGNVVNPDMTKIGYIPQDPNLFPGTIKDNITMFNDHLDQKVAQVIDEVNFAPDIAKFKDGVNEKLNLDNLNISGGQRQKIVLARAKIHDADIILIDEGTSAIDQKATMNILQKLVKEKATIVFIAHNFNEGMRQLFDREIHLVKE</sequence>
<keyword evidence="2 7" id="KW-0812">Transmembrane</keyword>
<dbReference type="PATRIC" id="fig|1423748.3.peg.1848"/>
<feature type="transmembrane region" description="Helical" evidence="7">
    <location>
        <begin position="12"/>
        <end position="38"/>
    </location>
</feature>
<dbReference type="EMBL" id="AZEL01000004">
    <property type="protein sequence ID" value="KRL25129.1"/>
    <property type="molecule type" value="Genomic_DNA"/>
</dbReference>
<name>A0A0R1NZX9_9LACO</name>
<dbReference type="InterPro" id="IPR027417">
    <property type="entry name" value="P-loop_NTPase"/>
</dbReference>
<dbReference type="SMART" id="SM00382">
    <property type="entry name" value="AAA"/>
    <property type="match status" value="1"/>
</dbReference>
<evidence type="ECO:0000313" key="11">
    <source>
        <dbReference type="Proteomes" id="UP000051311"/>
    </source>
</evidence>
<evidence type="ECO:0000256" key="3">
    <source>
        <dbReference type="ARBA" id="ARBA00022741"/>
    </source>
</evidence>
<dbReference type="PROSITE" id="PS50929">
    <property type="entry name" value="ABC_TM1F"/>
    <property type="match status" value="1"/>
</dbReference>
<dbReference type="SUPFAM" id="SSF52540">
    <property type="entry name" value="P-loop containing nucleoside triphosphate hydrolases"/>
    <property type="match status" value="1"/>
</dbReference>
<protein>
    <submittedName>
        <fullName evidence="10">Uncharacterized protein</fullName>
    </submittedName>
</protein>
<feature type="transmembrane region" description="Helical" evidence="7">
    <location>
        <begin position="122"/>
        <end position="141"/>
    </location>
</feature>
<dbReference type="Pfam" id="PF00664">
    <property type="entry name" value="ABC_membrane"/>
    <property type="match status" value="1"/>
</dbReference>
<dbReference type="InterPro" id="IPR025662">
    <property type="entry name" value="Sigma_54_int_dom_ATP-bd_1"/>
</dbReference>
<dbReference type="PANTHER" id="PTHR24221:SF654">
    <property type="entry name" value="ATP-BINDING CASSETTE SUB-FAMILY B MEMBER 6"/>
    <property type="match status" value="1"/>
</dbReference>
<keyword evidence="4" id="KW-0067">ATP-binding</keyword>
<keyword evidence="6 7" id="KW-0472">Membrane</keyword>
<dbReference type="InterPro" id="IPR003439">
    <property type="entry name" value="ABC_transporter-like_ATP-bd"/>
</dbReference>
<dbReference type="GO" id="GO:0016887">
    <property type="term" value="F:ATP hydrolysis activity"/>
    <property type="evidence" value="ECO:0007669"/>
    <property type="project" value="InterPro"/>
</dbReference>
<accession>A0A0R1NZX9</accession>
<dbReference type="Pfam" id="PF00005">
    <property type="entry name" value="ABC_tran"/>
    <property type="match status" value="1"/>
</dbReference>
<dbReference type="InterPro" id="IPR011527">
    <property type="entry name" value="ABC1_TM_dom"/>
</dbReference>
<evidence type="ECO:0000256" key="5">
    <source>
        <dbReference type="ARBA" id="ARBA00022989"/>
    </source>
</evidence>
<dbReference type="InterPro" id="IPR036640">
    <property type="entry name" value="ABC1_TM_sf"/>
</dbReference>
<dbReference type="GO" id="GO:0140359">
    <property type="term" value="F:ABC-type transporter activity"/>
    <property type="evidence" value="ECO:0007669"/>
    <property type="project" value="InterPro"/>
</dbReference>
<proteinExistence type="predicted"/>
<dbReference type="Gene3D" id="3.40.50.300">
    <property type="entry name" value="P-loop containing nucleotide triphosphate hydrolases"/>
    <property type="match status" value="1"/>
</dbReference>
<feature type="transmembrane region" description="Helical" evidence="7">
    <location>
        <begin position="147"/>
        <end position="163"/>
    </location>
</feature>
<feature type="domain" description="ABC transmembrane type-1" evidence="9">
    <location>
        <begin position="19"/>
        <end position="292"/>
    </location>
</feature>
<dbReference type="Proteomes" id="UP000051311">
    <property type="component" value="Unassembled WGS sequence"/>
</dbReference>
<dbReference type="STRING" id="1423748.FC37_GL001778"/>
<dbReference type="GO" id="GO:0034040">
    <property type="term" value="F:ATPase-coupled lipid transmembrane transporter activity"/>
    <property type="evidence" value="ECO:0007669"/>
    <property type="project" value="TreeGrafter"/>
</dbReference>
<organism evidence="10 11">
    <name type="scientific">Lactobacillus gallinarum DSM 10532 = JCM 2011</name>
    <dbReference type="NCBI Taxonomy" id="1423748"/>
    <lineage>
        <taxon>Bacteria</taxon>
        <taxon>Bacillati</taxon>
        <taxon>Bacillota</taxon>
        <taxon>Bacilli</taxon>
        <taxon>Lactobacillales</taxon>
        <taxon>Lactobacillaceae</taxon>
        <taxon>Lactobacillus</taxon>
    </lineage>
</organism>
<comment type="caution">
    <text evidence="10">The sequence shown here is derived from an EMBL/GenBank/DDBJ whole genome shotgun (WGS) entry which is preliminary data.</text>
</comment>
<gene>
    <name evidence="10" type="ORF">FC37_GL001778</name>
</gene>
<evidence type="ECO:0000256" key="1">
    <source>
        <dbReference type="ARBA" id="ARBA00004651"/>
    </source>
</evidence>
<feature type="domain" description="ABC transporter" evidence="8">
    <location>
        <begin position="321"/>
        <end position="526"/>
    </location>
</feature>
<dbReference type="OrthoDB" id="2326711at2"/>
<dbReference type="PROSITE" id="PS00675">
    <property type="entry name" value="SIGMA54_INTERACT_1"/>
    <property type="match status" value="1"/>
</dbReference>
<feature type="transmembrane region" description="Helical" evidence="7">
    <location>
        <begin position="50"/>
        <end position="71"/>
    </location>
</feature>